<name>A0A0C3JGP0_PISTI</name>
<dbReference type="EMBL" id="KN832041">
    <property type="protein sequence ID" value="KIN96766.1"/>
    <property type="molecule type" value="Genomic_DNA"/>
</dbReference>
<evidence type="ECO:0000313" key="2">
    <source>
        <dbReference type="EMBL" id="KIN96766.1"/>
    </source>
</evidence>
<evidence type="ECO:0000313" key="1">
    <source>
        <dbReference type="EMBL" id="KIN95047.1"/>
    </source>
</evidence>
<keyword evidence="3" id="KW-1185">Reference proteome</keyword>
<dbReference type="Proteomes" id="UP000054217">
    <property type="component" value="Unassembled WGS sequence"/>
</dbReference>
<dbReference type="AlphaFoldDB" id="A0A0C3JGP0"/>
<reference evidence="2" key="3">
    <citation type="submission" date="2015-02" db="EMBL/GenBank/DDBJ databases">
        <title>Evolutionary Origins and Diversification of the Mycorrhizal Mutualists.</title>
        <authorList>
            <consortium name="DOE Joint Genome Institute"/>
            <consortium name="Mycorrhizal Genomics Consortium"/>
            <person name="Kohler A."/>
            <person name="Kuo A."/>
            <person name="Nagy L.G."/>
            <person name="Floudas D."/>
            <person name="Copeland A."/>
            <person name="Barry K.W."/>
            <person name="Cichocki N."/>
            <person name="Veneault-Fourrey C."/>
            <person name="LaButti K."/>
            <person name="Lindquist E.A."/>
            <person name="Lipzen A."/>
            <person name="Lundell T."/>
            <person name="Morin E."/>
            <person name="Murat C."/>
            <person name="Riley R."/>
            <person name="Ohm R."/>
            <person name="Sun H."/>
            <person name="Tunlid A."/>
            <person name="Henrissat B."/>
            <person name="Grigoriev I.V."/>
            <person name="Hibbett D.S."/>
            <person name="Martin F."/>
        </authorList>
    </citation>
    <scope>NUCLEOTIDE SEQUENCE</scope>
    <source>
        <strain evidence="2 3">Marx 270</strain>
    </source>
</reference>
<dbReference type="HOGENOM" id="CLU_2251153_0_0_1"/>
<sequence>MGASGTNARVCCLLAIPCRCCLVRNENATQVTSALERESTSEYSSSGCRHLKRWHDTRKWGVLVRILQTSTRLPLGFGRPGITKIDKVKPVVCCYMCMVLAIKT</sequence>
<accession>A0A0C3JGP0</accession>
<organism evidence="2 3">
    <name type="scientific">Pisolithus tinctorius Marx 270</name>
    <dbReference type="NCBI Taxonomy" id="870435"/>
    <lineage>
        <taxon>Eukaryota</taxon>
        <taxon>Fungi</taxon>
        <taxon>Dikarya</taxon>
        <taxon>Basidiomycota</taxon>
        <taxon>Agaricomycotina</taxon>
        <taxon>Agaricomycetes</taxon>
        <taxon>Agaricomycetidae</taxon>
        <taxon>Boletales</taxon>
        <taxon>Sclerodermatineae</taxon>
        <taxon>Pisolithaceae</taxon>
        <taxon>Pisolithus</taxon>
    </lineage>
</organism>
<reference evidence="2 3" key="1">
    <citation type="submission" date="2014-04" db="EMBL/GenBank/DDBJ databases">
        <authorList>
            <consortium name="DOE Joint Genome Institute"/>
            <person name="Kuo A."/>
            <person name="Kohler A."/>
            <person name="Costa M.D."/>
            <person name="Nagy L.G."/>
            <person name="Floudas D."/>
            <person name="Copeland A."/>
            <person name="Barry K.W."/>
            <person name="Cichocki N."/>
            <person name="Veneault-Fourrey C."/>
            <person name="LaButti K."/>
            <person name="Lindquist E.A."/>
            <person name="Lipzen A."/>
            <person name="Lundell T."/>
            <person name="Morin E."/>
            <person name="Murat C."/>
            <person name="Sun H."/>
            <person name="Tunlid A."/>
            <person name="Henrissat B."/>
            <person name="Grigoriev I.V."/>
            <person name="Hibbett D.S."/>
            <person name="Martin F."/>
            <person name="Nordberg H.P."/>
            <person name="Cantor M.N."/>
            <person name="Hua S.X."/>
        </authorList>
    </citation>
    <scope>NUCLEOTIDE SEQUENCE [LARGE SCALE GENOMIC DNA]</scope>
    <source>
        <strain evidence="2 3">Marx 270</strain>
    </source>
</reference>
<reference evidence="3" key="2">
    <citation type="submission" date="2015-01" db="EMBL/GenBank/DDBJ databases">
        <title>Evolutionary Origins and Diversification of the Mycorrhizal Mutualists.</title>
        <authorList>
            <consortium name="DOE Joint Genome Institute"/>
            <consortium name="Mycorrhizal Genomics Consortium"/>
            <person name="Kohler A."/>
            <person name="Kuo A."/>
            <person name="Nagy L.G."/>
            <person name="Floudas D."/>
            <person name="Copeland A."/>
            <person name="Barry K.W."/>
            <person name="Cichocki N."/>
            <person name="Veneault-Fourrey C."/>
            <person name="LaButti K."/>
            <person name="Lindquist E.A."/>
            <person name="Lipzen A."/>
            <person name="Lundell T."/>
            <person name="Morin E."/>
            <person name="Murat C."/>
            <person name="Riley R."/>
            <person name="Ohm R."/>
            <person name="Sun H."/>
            <person name="Tunlid A."/>
            <person name="Henrissat B."/>
            <person name="Grigoriev I.V."/>
            <person name="Hibbett D.S."/>
            <person name="Martin F."/>
        </authorList>
    </citation>
    <scope>NUCLEOTIDE SEQUENCE [LARGE SCALE GENOMIC DNA]</scope>
    <source>
        <strain evidence="3">Marx 270</strain>
    </source>
</reference>
<dbReference type="EMBL" id="KN832078">
    <property type="protein sequence ID" value="KIN95047.1"/>
    <property type="molecule type" value="Genomic_DNA"/>
</dbReference>
<gene>
    <name evidence="2" type="ORF">M404DRAFT_1006558</name>
    <name evidence="1" type="ORF">M404DRAFT_1007836</name>
</gene>
<evidence type="ECO:0000313" key="3">
    <source>
        <dbReference type="Proteomes" id="UP000054217"/>
    </source>
</evidence>
<proteinExistence type="predicted"/>
<protein>
    <submittedName>
        <fullName evidence="2">Uncharacterized protein</fullName>
    </submittedName>
</protein>